<evidence type="ECO:0000313" key="3">
    <source>
        <dbReference type="Proteomes" id="UP001595833"/>
    </source>
</evidence>
<reference evidence="3" key="1">
    <citation type="journal article" date="2019" name="Int. J. Syst. Evol. Microbiol.">
        <title>The Global Catalogue of Microorganisms (GCM) 10K type strain sequencing project: providing services to taxonomists for standard genome sequencing and annotation.</title>
        <authorList>
            <consortium name="The Broad Institute Genomics Platform"/>
            <consortium name="The Broad Institute Genome Sequencing Center for Infectious Disease"/>
            <person name="Wu L."/>
            <person name="Ma J."/>
        </authorList>
    </citation>
    <scope>NUCLEOTIDE SEQUENCE [LARGE SCALE GENOMIC DNA]</scope>
    <source>
        <strain evidence="3">KCTC 12848</strain>
    </source>
</reference>
<feature type="domain" description="DUF397" evidence="1">
    <location>
        <begin position="31"/>
        <end position="81"/>
    </location>
</feature>
<dbReference type="EMBL" id="JBHSJB010000007">
    <property type="protein sequence ID" value="MFC5053623.1"/>
    <property type="molecule type" value="Genomic_DNA"/>
</dbReference>
<evidence type="ECO:0000259" key="1">
    <source>
        <dbReference type="Pfam" id="PF04149"/>
    </source>
</evidence>
<keyword evidence="3" id="KW-1185">Reference proteome</keyword>
<organism evidence="2 3">
    <name type="scientific">Saccharothrix xinjiangensis</name>
    <dbReference type="NCBI Taxonomy" id="204798"/>
    <lineage>
        <taxon>Bacteria</taxon>
        <taxon>Bacillati</taxon>
        <taxon>Actinomycetota</taxon>
        <taxon>Actinomycetes</taxon>
        <taxon>Pseudonocardiales</taxon>
        <taxon>Pseudonocardiaceae</taxon>
        <taxon>Saccharothrix</taxon>
    </lineage>
</organism>
<comment type="caution">
    <text evidence="2">The sequence shown here is derived from an EMBL/GenBank/DDBJ whole genome shotgun (WGS) entry which is preliminary data.</text>
</comment>
<name>A0ABV9XUI5_9PSEU</name>
<dbReference type="Pfam" id="PF04149">
    <property type="entry name" value="DUF397"/>
    <property type="match status" value="1"/>
</dbReference>
<dbReference type="RefSeq" id="WP_344036483.1">
    <property type="nucleotide sequence ID" value="NZ_BAAAKE010000005.1"/>
</dbReference>
<protein>
    <submittedName>
        <fullName evidence="2">DUF397 domain-containing protein</fullName>
    </submittedName>
</protein>
<proteinExistence type="predicted"/>
<dbReference type="InterPro" id="IPR007278">
    <property type="entry name" value="DUF397"/>
</dbReference>
<sequence length="91" mass="10072">MTDSAPIYDDKAHVRDHLDLSSATWTRHDEGAEDETEHVEVAFVEHTDGVTYTAMRNSAHPDGPVLVFLPAEWEAFVAGVRAGEFTVETTD</sequence>
<gene>
    <name evidence="2" type="ORF">ACFPFM_07610</name>
</gene>
<dbReference type="Proteomes" id="UP001595833">
    <property type="component" value="Unassembled WGS sequence"/>
</dbReference>
<evidence type="ECO:0000313" key="2">
    <source>
        <dbReference type="EMBL" id="MFC5053623.1"/>
    </source>
</evidence>
<accession>A0ABV9XUI5</accession>